<proteinExistence type="predicted"/>
<evidence type="ECO:0000313" key="2">
    <source>
        <dbReference type="Proteomes" id="UP000001343"/>
    </source>
</evidence>
<dbReference type="EMBL" id="AKWM02000002">
    <property type="protein sequence ID" value="EKS02185.1"/>
    <property type="molecule type" value="Genomic_DNA"/>
</dbReference>
<accession>A0AA87MR47</accession>
<dbReference type="Proteomes" id="UP000001343">
    <property type="component" value="Unassembled WGS sequence"/>
</dbReference>
<protein>
    <submittedName>
        <fullName evidence="1">Uncharacterized protein</fullName>
    </submittedName>
</protein>
<comment type="caution">
    <text evidence="1">The sequence shown here is derived from an EMBL/GenBank/DDBJ whole genome shotgun (WGS) entry which is preliminary data.</text>
</comment>
<reference evidence="1 2" key="1">
    <citation type="journal article" date="2014" name="Int. J. Syst. Evol. Microbiol.">
        <title>Leptospira mayottensis sp. nov., a pathogenic species of the genus Leptospira isolated from humans.</title>
        <authorList>
            <person name="Bourhy P."/>
            <person name="Collet L."/>
            <person name="Brisse S."/>
            <person name="Picardeau M."/>
        </authorList>
    </citation>
    <scope>NUCLEOTIDE SEQUENCE [LARGE SCALE GENOMIC DNA]</scope>
    <source>
        <strain evidence="1 2">200901122</strain>
    </source>
</reference>
<dbReference type="AntiFam" id="ANF00051">
    <property type="entry name" value="Translation of DNA tandem repeat"/>
</dbReference>
<sequence>MVKYKKKSVFSEILLRFTQLIFQNKLHTFDLKKLISLKLIFPEKNKMWEFSHCFRSIANFKNVRTITFRKFSYTELSLNLEFYNKTNFMRNIR</sequence>
<name>A0AA87MR47_9LEPT</name>
<gene>
    <name evidence="1" type="ORF">LEP1GSC125_0798</name>
</gene>
<dbReference type="AlphaFoldDB" id="A0AA87MR47"/>
<organism evidence="1 2">
    <name type="scientific">Leptospira mayottensis 200901122</name>
    <dbReference type="NCBI Taxonomy" id="1193010"/>
    <lineage>
        <taxon>Bacteria</taxon>
        <taxon>Pseudomonadati</taxon>
        <taxon>Spirochaetota</taxon>
        <taxon>Spirochaetia</taxon>
        <taxon>Leptospirales</taxon>
        <taxon>Leptospiraceae</taxon>
        <taxon>Leptospira</taxon>
    </lineage>
</organism>
<evidence type="ECO:0000313" key="1">
    <source>
        <dbReference type="EMBL" id="EKS02185.1"/>
    </source>
</evidence>